<comment type="similarity">
    <text evidence="1">Belongs to the thiolase-like superfamily. Chalcone/stilbene synthases family.</text>
</comment>
<proteinExistence type="inferred from homology"/>
<dbReference type="FunFam" id="3.40.47.10:FF:000025">
    <property type="entry name" value="Chalcone synthase 2"/>
    <property type="match status" value="2"/>
</dbReference>
<evidence type="ECO:0000259" key="2">
    <source>
        <dbReference type="Pfam" id="PF00195"/>
    </source>
</evidence>
<dbReference type="GO" id="GO:0016747">
    <property type="term" value="F:acyltransferase activity, transferring groups other than amino-acyl groups"/>
    <property type="evidence" value="ECO:0007669"/>
    <property type="project" value="InterPro"/>
</dbReference>
<comment type="caution">
    <text evidence="3">The sequence shown here is derived from an EMBL/GenBank/DDBJ whole genome shotgun (WGS) entry which is preliminary data.</text>
</comment>
<evidence type="ECO:0000313" key="4">
    <source>
        <dbReference type="Proteomes" id="UP000324897"/>
    </source>
</evidence>
<organism evidence="3 4">
    <name type="scientific">Eragrostis curvula</name>
    <name type="common">weeping love grass</name>
    <dbReference type="NCBI Taxonomy" id="38414"/>
    <lineage>
        <taxon>Eukaryota</taxon>
        <taxon>Viridiplantae</taxon>
        <taxon>Streptophyta</taxon>
        <taxon>Embryophyta</taxon>
        <taxon>Tracheophyta</taxon>
        <taxon>Spermatophyta</taxon>
        <taxon>Magnoliopsida</taxon>
        <taxon>Liliopsida</taxon>
        <taxon>Poales</taxon>
        <taxon>Poaceae</taxon>
        <taxon>PACMAD clade</taxon>
        <taxon>Chloridoideae</taxon>
        <taxon>Eragrostideae</taxon>
        <taxon>Eragrostidinae</taxon>
        <taxon>Eragrostis</taxon>
    </lineage>
</organism>
<feature type="domain" description="Chalcone/stilbene synthase N-terminal" evidence="2">
    <location>
        <begin position="14"/>
        <end position="192"/>
    </location>
</feature>
<dbReference type="CDD" id="cd00831">
    <property type="entry name" value="CHS_like"/>
    <property type="match status" value="1"/>
</dbReference>
<evidence type="ECO:0000256" key="1">
    <source>
        <dbReference type="ARBA" id="ARBA00005531"/>
    </source>
</evidence>
<reference evidence="3 4" key="1">
    <citation type="journal article" date="2019" name="Sci. Rep.">
        <title>A high-quality genome of Eragrostis curvula grass provides insights into Poaceae evolution and supports new strategies to enhance forage quality.</title>
        <authorList>
            <person name="Carballo J."/>
            <person name="Santos B.A.C.M."/>
            <person name="Zappacosta D."/>
            <person name="Garbus I."/>
            <person name="Selva J.P."/>
            <person name="Gallo C.A."/>
            <person name="Diaz A."/>
            <person name="Albertini E."/>
            <person name="Caccamo M."/>
            <person name="Echenique V."/>
        </authorList>
    </citation>
    <scope>NUCLEOTIDE SEQUENCE [LARGE SCALE GENOMIC DNA]</scope>
    <source>
        <strain evidence="4">cv. Victoria</strain>
        <tissue evidence="3">Leaf</tissue>
    </source>
</reference>
<dbReference type="PANTHER" id="PTHR11877:SF49">
    <property type="entry name" value="OS04G0103900 PROTEIN"/>
    <property type="match status" value="1"/>
</dbReference>
<sequence length="583" mass="64572">MGSLAREGAHGCSSYAKILGLGSAFPEHVWPQKSFPDYYFETTNSNQMVDLKDKFKNICDRTMIEKRHVYMSDDFLRSNPCITAYKSLSLNLRQELANATVPQLGAEAARQAIKDWGRKASDVTHLVFCTTVSGCMPGADFEVVKLLGLPLSTKRFMLYQAGCHGGGIALRLAKDLAENNDGARVLVAALEQAGVEKDWNEELFWVVHPGGREILDRVESKLGLRKDKLDVAREVMRQHGNTLSSCVIIVMEEMRQRSADQGLRTTGQGLEWGLLFGFGPGLTVETIVLRALPCQALPNLYSSSNLMGSLKAREGSSSYAKILGLGSAVPEHVWPQKSFTDYYFDVAESNHMVDLNEKFKNICQKTMIEKRHVSMSDDFLRSNPCITAYKSLSLNLRQELADATVPQLGAEAAWEAIKDWGRKASDVTHLVFCTTVSGCMPGADFEVVKLLGLPLSTKRFMLYQAGCHGGGIALRLAKDLAENNDGARVLVAALEQAGVEKDWNEELFWVVHPGGREILDRVESKLGLRKDKLQVSREVMRQHGNTLSSCVIIVMDEMRQRSVDQGLRTTGQGLEWGLLFGFG</sequence>
<dbReference type="PANTHER" id="PTHR11877">
    <property type="entry name" value="HYDROXYMETHYLGLUTARYL-COA SYNTHASE"/>
    <property type="match status" value="1"/>
</dbReference>
<dbReference type="EMBL" id="RWGY01000013">
    <property type="protein sequence ID" value="TVU25905.1"/>
    <property type="molecule type" value="Genomic_DNA"/>
</dbReference>
<dbReference type="AlphaFoldDB" id="A0A5J9UQW5"/>
<keyword evidence="4" id="KW-1185">Reference proteome</keyword>
<accession>A0A5J9UQW5</accession>
<name>A0A5J9UQW5_9POAL</name>
<dbReference type="GO" id="GO:0030639">
    <property type="term" value="P:polyketide biosynthetic process"/>
    <property type="evidence" value="ECO:0007669"/>
    <property type="project" value="TreeGrafter"/>
</dbReference>
<dbReference type="SUPFAM" id="SSF53901">
    <property type="entry name" value="Thiolase-like"/>
    <property type="match status" value="4"/>
</dbReference>
<protein>
    <recommendedName>
        <fullName evidence="2">Chalcone/stilbene synthase N-terminal domain-containing protein</fullName>
    </recommendedName>
</protein>
<dbReference type="OrthoDB" id="329835at2759"/>
<gene>
    <name evidence="3" type="ORF">EJB05_28425</name>
</gene>
<evidence type="ECO:0000313" key="3">
    <source>
        <dbReference type="EMBL" id="TVU25905.1"/>
    </source>
</evidence>
<feature type="non-terminal residue" evidence="3">
    <location>
        <position position="583"/>
    </location>
</feature>
<dbReference type="InterPro" id="IPR001099">
    <property type="entry name" value="Chalcone/stilbene_synt_N"/>
</dbReference>
<dbReference type="Gramene" id="TVU25905">
    <property type="protein sequence ID" value="TVU25905"/>
    <property type="gene ID" value="EJB05_28425"/>
</dbReference>
<dbReference type="InterPro" id="IPR016039">
    <property type="entry name" value="Thiolase-like"/>
</dbReference>
<dbReference type="Pfam" id="PF00195">
    <property type="entry name" value="Chal_sti_synt_N"/>
    <property type="match status" value="2"/>
</dbReference>
<feature type="domain" description="Chalcone/stilbene synthase N-terminal" evidence="2">
    <location>
        <begin position="315"/>
        <end position="496"/>
    </location>
</feature>
<dbReference type="InterPro" id="IPR011141">
    <property type="entry name" value="Polyketide_synthase_type-III"/>
</dbReference>
<dbReference type="Gene3D" id="3.40.47.10">
    <property type="match status" value="2"/>
</dbReference>
<dbReference type="Proteomes" id="UP000324897">
    <property type="component" value="Chromosome 2"/>
</dbReference>